<dbReference type="Proteomes" id="UP000735874">
    <property type="component" value="Unassembled WGS sequence"/>
</dbReference>
<evidence type="ECO:0000259" key="3">
    <source>
        <dbReference type="Pfam" id="PF13936"/>
    </source>
</evidence>
<evidence type="ECO:0000256" key="1">
    <source>
        <dbReference type="SAM" id="MobiDB-lite"/>
    </source>
</evidence>
<dbReference type="EMBL" id="RCMG01000011">
    <property type="protein sequence ID" value="KAG2868398.1"/>
    <property type="molecule type" value="Genomic_DNA"/>
</dbReference>
<feature type="domain" description="Tc1-like transposase DDE" evidence="2">
    <location>
        <begin position="153"/>
        <end position="299"/>
    </location>
</feature>
<dbReference type="AlphaFoldDB" id="A0A8T1A0Q7"/>
<organism evidence="4 9">
    <name type="scientific">Phytophthora cactorum</name>
    <dbReference type="NCBI Taxonomy" id="29920"/>
    <lineage>
        <taxon>Eukaryota</taxon>
        <taxon>Sar</taxon>
        <taxon>Stramenopiles</taxon>
        <taxon>Oomycota</taxon>
        <taxon>Peronosporomycetes</taxon>
        <taxon>Peronosporales</taxon>
        <taxon>Peronosporaceae</taxon>
        <taxon>Phytophthora</taxon>
    </lineage>
</organism>
<dbReference type="Proteomes" id="UP000736787">
    <property type="component" value="Unassembled WGS sequence"/>
</dbReference>
<dbReference type="VEuPathDB" id="FungiDB:PC110_g23629"/>
<dbReference type="Pfam" id="PF13358">
    <property type="entry name" value="DDE_3"/>
    <property type="match status" value="1"/>
</dbReference>
<evidence type="ECO:0000313" key="6">
    <source>
        <dbReference type="EMBL" id="KAG2954760.1"/>
    </source>
</evidence>
<comment type="caution">
    <text evidence="4">The sequence shown here is derived from an EMBL/GenBank/DDBJ whole genome shotgun (WGS) entry which is preliminary data.</text>
</comment>
<dbReference type="EMBL" id="RCMV01000320">
    <property type="protein sequence ID" value="KAG3219252.1"/>
    <property type="molecule type" value="Genomic_DNA"/>
</dbReference>
<dbReference type="EMBL" id="RCMI01000008">
    <property type="protein sequence ID" value="KAG2943559.1"/>
    <property type="molecule type" value="Genomic_DNA"/>
</dbReference>
<dbReference type="GO" id="GO:0003676">
    <property type="term" value="F:nucleic acid binding"/>
    <property type="evidence" value="ECO:0007669"/>
    <property type="project" value="InterPro"/>
</dbReference>
<evidence type="ECO:0000313" key="5">
    <source>
        <dbReference type="EMBL" id="KAG2943559.1"/>
    </source>
</evidence>
<evidence type="ECO:0008006" key="10">
    <source>
        <dbReference type="Google" id="ProtNLM"/>
    </source>
</evidence>
<evidence type="ECO:0000313" key="8">
    <source>
        <dbReference type="EMBL" id="KAG3219252.1"/>
    </source>
</evidence>
<name>A0A8T1A0Q7_9STRA</name>
<dbReference type="Proteomes" id="UP000697107">
    <property type="component" value="Unassembled WGS sequence"/>
</dbReference>
<proteinExistence type="predicted"/>
<dbReference type="InterPro" id="IPR052338">
    <property type="entry name" value="Transposase_5"/>
</dbReference>
<accession>A0A8T1A0Q7</accession>
<sequence length="342" mass="38739">MPRTKKPRLTERERGRIDGLFQAGTSKRGIARALGCSPDTICRALAPTPPPKARKKAKPPKRCGAPPALTNREVRRLVGTAARGEHSAAQLKAELQLSVHLRTIQHTLARVDWLVFTKMLNTLPLNAEEMRAHEAWAREKLLLKDPGFYWDSIIFSDEKKWNLDGPDGFQNYWRDLRRPPRRTKRRQAGGGSVMVWAAFSARGKSELVVLTGKQNSDDYVYTLSEFLLPFPHANYGTDFTFQQDNASIHTSTRTKDFFADQEVKVLDWPSKSPDLNPIANLWSIMSRRVYSNGKQFDKVSEHKAALFEAWDSIPLVLIQSLVESMPRRCLAGVAENGDTTHY</sequence>
<feature type="region of interest" description="Disordered" evidence="1">
    <location>
        <begin position="46"/>
        <end position="67"/>
    </location>
</feature>
<feature type="compositionally biased region" description="Basic residues" evidence="1">
    <location>
        <begin position="52"/>
        <end position="61"/>
    </location>
</feature>
<dbReference type="InterPro" id="IPR036397">
    <property type="entry name" value="RNaseH_sf"/>
</dbReference>
<dbReference type="Proteomes" id="UP000760860">
    <property type="component" value="Unassembled WGS sequence"/>
</dbReference>
<dbReference type="InterPro" id="IPR025246">
    <property type="entry name" value="IS30-like_HTH"/>
</dbReference>
<evidence type="ECO:0000313" key="7">
    <source>
        <dbReference type="EMBL" id="KAG2983532.1"/>
    </source>
</evidence>
<dbReference type="EMBL" id="RCML01000256">
    <property type="protein sequence ID" value="KAG2983532.1"/>
    <property type="molecule type" value="Genomic_DNA"/>
</dbReference>
<dbReference type="PANTHER" id="PTHR23022:SF129">
    <property type="entry name" value="TRANSPOSABLE ELEMENT TC3 TRANSPOSASE"/>
    <property type="match status" value="1"/>
</dbReference>
<dbReference type="VEuPathDB" id="FungiDB:PC110_g23399"/>
<dbReference type="Pfam" id="PF13936">
    <property type="entry name" value="HTH_38"/>
    <property type="match status" value="1"/>
</dbReference>
<evidence type="ECO:0000259" key="2">
    <source>
        <dbReference type="Pfam" id="PF13358"/>
    </source>
</evidence>
<evidence type="ECO:0000313" key="9">
    <source>
        <dbReference type="Proteomes" id="UP000735874"/>
    </source>
</evidence>
<dbReference type="Proteomes" id="UP000774804">
    <property type="component" value="Unassembled WGS sequence"/>
</dbReference>
<protein>
    <recommendedName>
        <fullName evidence="10">Tc1-like transposase DDE domain-containing protein</fullName>
    </recommendedName>
</protein>
<dbReference type="Gene3D" id="3.30.420.10">
    <property type="entry name" value="Ribonuclease H-like superfamily/Ribonuclease H"/>
    <property type="match status" value="1"/>
</dbReference>
<feature type="domain" description="Transposase IS30-like HTH" evidence="3">
    <location>
        <begin position="8"/>
        <end position="43"/>
    </location>
</feature>
<dbReference type="EMBL" id="RCMK01000010">
    <property type="protein sequence ID" value="KAG2954760.1"/>
    <property type="molecule type" value="Genomic_DNA"/>
</dbReference>
<dbReference type="PANTHER" id="PTHR23022">
    <property type="entry name" value="TRANSPOSABLE ELEMENT-RELATED"/>
    <property type="match status" value="1"/>
</dbReference>
<dbReference type="Gene3D" id="1.10.10.60">
    <property type="entry name" value="Homeodomain-like"/>
    <property type="match status" value="1"/>
</dbReference>
<reference evidence="4" key="1">
    <citation type="submission" date="2018-10" db="EMBL/GenBank/DDBJ databases">
        <title>Effector identification in a new, highly contiguous assembly of the strawberry crown rot pathogen Phytophthora cactorum.</title>
        <authorList>
            <person name="Armitage A.D."/>
            <person name="Nellist C.F."/>
            <person name="Bates H."/>
            <person name="Vickerstaff R.J."/>
            <person name="Harrison R.J."/>
        </authorList>
    </citation>
    <scope>NUCLEOTIDE SEQUENCE</scope>
    <source>
        <strain evidence="4">15-7</strain>
        <strain evidence="5">4032</strain>
        <strain evidence="6">4040</strain>
        <strain evidence="7">P415</strain>
        <strain evidence="8">P421</strain>
    </source>
</reference>
<dbReference type="InterPro" id="IPR038717">
    <property type="entry name" value="Tc1-like_DDE_dom"/>
</dbReference>
<gene>
    <name evidence="4" type="ORF">PC113_g1127</name>
    <name evidence="5" type="ORF">PC115_g775</name>
    <name evidence="6" type="ORF">PC117_g926</name>
    <name evidence="7" type="ORF">PC118_g9376</name>
    <name evidence="8" type="ORF">PC129_g9961</name>
</gene>
<evidence type="ECO:0000313" key="4">
    <source>
        <dbReference type="EMBL" id="KAG2868398.1"/>
    </source>
</evidence>